<evidence type="ECO:0000256" key="1">
    <source>
        <dbReference type="ARBA" id="ARBA00004114"/>
    </source>
</evidence>
<dbReference type="GO" id="GO:0005929">
    <property type="term" value="C:cilium"/>
    <property type="evidence" value="ECO:0007669"/>
    <property type="project" value="UniProtKB-SubCell"/>
</dbReference>
<dbReference type="GO" id="GO:0005525">
    <property type="term" value="F:GTP binding"/>
    <property type="evidence" value="ECO:0007669"/>
    <property type="project" value="UniProtKB-UniRule"/>
</dbReference>
<dbReference type="Gene3D" id="3.40.50.1440">
    <property type="entry name" value="Tubulin/FtsZ, GTPase domain"/>
    <property type="match status" value="1"/>
</dbReference>
<dbReference type="AlphaFoldDB" id="A0A9W7F7A4"/>
<dbReference type="InterPro" id="IPR017975">
    <property type="entry name" value="Tubulin_CS"/>
</dbReference>
<feature type="region of interest" description="Disordered" evidence="15">
    <location>
        <begin position="361"/>
        <end position="394"/>
    </location>
</feature>
<evidence type="ECO:0000259" key="16">
    <source>
        <dbReference type="SMART" id="SM00864"/>
    </source>
</evidence>
<dbReference type="PROSITE" id="PS00227">
    <property type="entry name" value="TUBULIN"/>
    <property type="match status" value="1"/>
</dbReference>
<comment type="subcellular location">
    <subcellularLocation>
        <location evidence="3">Cell projection</location>
        <location evidence="3">Cilium</location>
    </subcellularLocation>
    <subcellularLocation>
        <location evidence="1">Cytoplasm</location>
        <location evidence="1">Cytoskeleton</location>
        <location evidence="1">Microtubule organizing center</location>
        <location evidence="1">Centrosome</location>
        <location evidence="1">Centriole</location>
    </subcellularLocation>
    <subcellularLocation>
        <location evidence="2">Nucleus</location>
    </subcellularLocation>
</comment>
<dbReference type="GO" id="GO:0005200">
    <property type="term" value="F:structural constituent of cytoskeleton"/>
    <property type="evidence" value="ECO:0007669"/>
    <property type="project" value="InterPro"/>
</dbReference>
<dbReference type="PRINTS" id="PR01224">
    <property type="entry name" value="DELTATUBULIN"/>
</dbReference>
<dbReference type="GO" id="GO:0007017">
    <property type="term" value="P:microtubule-based process"/>
    <property type="evidence" value="ECO:0007669"/>
    <property type="project" value="InterPro"/>
</dbReference>
<evidence type="ECO:0000256" key="6">
    <source>
        <dbReference type="ARBA" id="ARBA00022701"/>
    </source>
</evidence>
<reference evidence="18" key="1">
    <citation type="journal article" date="2023" name="Commun. Biol.">
        <title>Genome analysis of Parmales, the sister group of diatoms, reveals the evolutionary specialization of diatoms from phago-mixotrophs to photoautotrophs.</title>
        <authorList>
            <person name="Ban H."/>
            <person name="Sato S."/>
            <person name="Yoshikawa S."/>
            <person name="Yamada K."/>
            <person name="Nakamura Y."/>
            <person name="Ichinomiya M."/>
            <person name="Sato N."/>
            <person name="Blanc-Mathieu R."/>
            <person name="Endo H."/>
            <person name="Kuwata A."/>
            <person name="Ogata H."/>
        </authorList>
    </citation>
    <scope>NUCLEOTIDE SEQUENCE [LARGE SCALE GENOMIC DNA]</scope>
    <source>
        <strain evidence="18">NIES 3699</strain>
    </source>
</reference>
<dbReference type="SUPFAM" id="SSF52490">
    <property type="entry name" value="Tubulin nucleotide-binding domain-like"/>
    <property type="match status" value="1"/>
</dbReference>
<dbReference type="GO" id="GO:0005634">
    <property type="term" value="C:nucleus"/>
    <property type="evidence" value="ECO:0007669"/>
    <property type="project" value="UniProtKB-SubCell"/>
</dbReference>
<gene>
    <name evidence="17" type="ORF">TrVE_jg8209</name>
</gene>
<evidence type="ECO:0000256" key="10">
    <source>
        <dbReference type="ARBA" id="ARBA00023242"/>
    </source>
</evidence>
<comment type="similarity">
    <text evidence="4 14">Belongs to the tubulin family.</text>
</comment>
<dbReference type="Proteomes" id="UP001165160">
    <property type="component" value="Unassembled WGS sequence"/>
</dbReference>
<dbReference type="EMBL" id="BRXX01000309">
    <property type="protein sequence ID" value="GMI03923.1"/>
    <property type="molecule type" value="Genomic_DNA"/>
</dbReference>
<evidence type="ECO:0000256" key="7">
    <source>
        <dbReference type="ARBA" id="ARBA00022741"/>
    </source>
</evidence>
<keyword evidence="18" id="KW-1185">Reference proteome</keyword>
<evidence type="ECO:0000256" key="9">
    <source>
        <dbReference type="ARBA" id="ARBA00023134"/>
    </source>
</evidence>
<evidence type="ECO:0000256" key="12">
    <source>
        <dbReference type="ARBA" id="ARBA00030594"/>
    </source>
</evidence>
<feature type="compositionally biased region" description="Low complexity" evidence="15">
    <location>
        <begin position="383"/>
        <end position="394"/>
    </location>
</feature>
<organism evidence="17 18">
    <name type="scientific">Triparma verrucosa</name>
    <dbReference type="NCBI Taxonomy" id="1606542"/>
    <lineage>
        <taxon>Eukaryota</taxon>
        <taxon>Sar</taxon>
        <taxon>Stramenopiles</taxon>
        <taxon>Ochrophyta</taxon>
        <taxon>Bolidophyceae</taxon>
        <taxon>Parmales</taxon>
        <taxon>Triparmaceae</taxon>
        <taxon>Triparma</taxon>
    </lineage>
</organism>
<dbReference type="SUPFAM" id="SSF55307">
    <property type="entry name" value="Tubulin C-terminal domain-like"/>
    <property type="match status" value="1"/>
</dbReference>
<dbReference type="SMART" id="SM00864">
    <property type="entry name" value="Tubulin"/>
    <property type="match status" value="1"/>
</dbReference>
<feature type="region of interest" description="Disordered" evidence="15">
    <location>
        <begin position="26"/>
        <end position="56"/>
    </location>
</feature>
<dbReference type="PRINTS" id="PR01161">
    <property type="entry name" value="TUBULIN"/>
</dbReference>
<evidence type="ECO:0000256" key="3">
    <source>
        <dbReference type="ARBA" id="ARBA00004138"/>
    </source>
</evidence>
<comment type="caution">
    <text evidence="17">The sequence shown here is derived from an EMBL/GenBank/DDBJ whole genome shotgun (WGS) entry which is preliminary data.</text>
</comment>
<dbReference type="InterPro" id="IPR003008">
    <property type="entry name" value="Tubulin_FtsZ_GTPase"/>
</dbReference>
<evidence type="ECO:0000313" key="18">
    <source>
        <dbReference type="Proteomes" id="UP001165160"/>
    </source>
</evidence>
<dbReference type="GO" id="GO:0005874">
    <property type="term" value="C:microtubule"/>
    <property type="evidence" value="ECO:0007669"/>
    <property type="project" value="UniProtKB-KW"/>
</dbReference>
<dbReference type="InterPro" id="IPR002967">
    <property type="entry name" value="Delta_tubulin"/>
</dbReference>
<dbReference type="InterPro" id="IPR036525">
    <property type="entry name" value="Tubulin/FtsZ_GTPase_sf"/>
</dbReference>
<evidence type="ECO:0000256" key="11">
    <source>
        <dbReference type="ARBA" id="ARBA00023273"/>
    </source>
</evidence>
<dbReference type="CDD" id="cd02189">
    <property type="entry name" value="delta_zeta_tubulin-like"/>
    <property type="match status" value="1"/>
</dbReference>
<evidence type="ECO:0000256" key="8">
    <source>
        <dbReference type="ARBA" id="ARBA00022794"/>
    </source>
</evidence>
<evidence type="ECO:0000256" key="15">
    <source>
        <dbReference type="SAM" id="MobiDB-lite"/>
    </source>
</evidence>
<proteinExistence type="inferred from homology"/>
<feature type="compositionally biased region" description="Low complexity" evidence="15">
    <location>
        <begin position="26"/>
        <end position="45"/>
    </location>
</feature>
<feature type="domain" description="Tubulin/FtsZ GTPase" evidence="16">
    <location>
        <begin position="51"/>
        <end position="252"/>
    </location>
</feature>
<keyword evidence="9 14" id="KW-0342">GTP-binding</keyword>
<dbReference type="GO" id="GO:0005814">
    <property type="term" value="C:centriole"/>
    <property type="evidence" value="ECO:0007669"/>
    <property type="project" value="UniProtKB-SubCell"/>
</dbReference>
<protein>
    <recommendedName>
        <fullName evidence="5">Tubulin delta chain</fullName>
    </recommendedName>
    <alternativeName>
        <fullName evidence="12">Delta-tubulin</fullName>
    </alternativeName>
</protein>
<evidence type="ECO:0000256" key="4">
    <source>
        <dbReference type="ARBA" id="ARBA00009636"/>
    </source>
</evidence>
<evidence type="ECO:0000256" key="14">
    <source>
        <dbReference type="RuleBase" id="RU000352"/>
    </source>
</evidence>
<evidence type="ECO:0000313" key="17">
    <source>
        <dbReference type="EMBL" id="GMI03923.1"/>
    </source>
</evidence>
<sequence length="499" mass="54647">MPTLTIQVGQCGNQLGSSILSSLASPSVPSPSSLTPTSLSSSASIPVPPPPSQFFRQTQRGTNVARAVLVDTEPKVVERCLNPLDPSAANFRYSQNNSCIIGAGGAANNWARGYSSPESVLTSTMEKVQSELEKSDYTPAVHILHSCAGGTGSGLGCALTREYNDEHGSKALIFNTIITPFETGEVIVQDYNAALTLSSLNDFSDGVLCIENEVASRACKKLLKIEHPGVKDLNGLIGDSVASIIGDSYTDLQSFNNAANAMQMDDILRHMVPNSYYKMMSLRMVPMMPERSVEFTRDTWESGVVKRLKQMHRCGTPLECDINWRKEEDVGASISNFLVLRGDGGLPRMGDEKRTGILHLERRRRATDNSTAALPTPPPNSKTPPKAASAKKLPPTSDVWSVDCSSFSSPNTNYVDWNNDPFKVTRSHVNFKRYEKMGGLLTNSDSCLKLLERVDNAKVKFDARAYVHQYEAYGVGVDEFEAAFLNLDETRARYRNLSK</sequence>
<evidence type="ECO:0000256" key="2">
    <source>
        <dbReference type="ARBA" id="ARBA00004123"/>
    </source>
</evidence>
<evidence type="ECO:0000256" key="5">
    <source>
        <dbReference type="ARBA" id="ARBA00014184"/>
    </source>
</evidence>
<accession>A0A9W7F7A4</accession>
<keyword evidence="10" id="KW-0539">Nucleus</keyword>
<dbReference type="InterPro" id="IPR000217">
    <property type="entry name" value="Tubulin"/>
</dbReference>
<dbReference type="Pfam" id="PF00091">
    <property type="entry name" value="Tubulin"/>
    <property type="match status" value="1"/>
</dbReference>
<name>A0A9W7F7A4_9STRA</name>
<keyword evidence="8" id="KW-0970">Cilium biogenesis/degradation</keyword>
<dbReference type="GO" id="GO:0030030">
    <property type="term" value="P:cell projection organization"/>
    <property type="evidence" value="ECO:0007669"/>
    <property type="project" value="UniProtKB-KW"/>
</dbReference>
<evidence type="ECO:0000256" key="13">
    <source>
        <dbReference type="ARBA" id="ARBA00046149"/>
    </source>
</evidence>
<keyword evidence="6 14" id="KW-0493">Microtubule</keyword>
<dbReference type="InterPro" id="IPR008280">
    <property type="entry name" value="Tub_FtsZ_C"/>
</dbReference>
<comment type="function">
    <text evidence="13">Acts as a positive regulator of hedgehog signaling and regulates ciliary function.</text>
</comment>
<dbReference type="PANTHER" id="PTHR11588">
    <property type="entry name" value="TUBULIN"/>
    <property type="match status" value="1"/>
</dbReference>
<keyword evidence="11" id="KW-0966">Cell projection</keyword>
<keyword evidence="7 14" id="KW-0547">Nucleotide-binding</keyword>